<dbReference type="InterPro" id="IPR010730">
    <property type="entry name" value="HET"/>
</dbReference>
<evidence type="ECO:0000313" key="3">
    <source>
        <dbReference type="Proteomes" id="UP000663193"/>
    </source>
</evidence>
<dbReference type="EMBL" id="CP069025">
    <property type="protein sequence ID" value="QRC93267.1"/>
    <property type="molecule type" value="Genomic_DNA"/>
</dbReference>
<gene>
    <name evidence="2" type="ORF">JI435_035150</name>
</gene>
<dbReference type="Pfam" id="PF06985">
    <property type="entry name" value="HET"/>
    <property type="match status" value="1"/>
</dbReference>
<dbReference type="PANTHER" id="PTHR24148">
    <property type="entry name" value="ANKYRIN REPEAT DOMAIN-CONTAINING PROTEIN 39 HOMOLOG-RELATED"/>
    <property type="match status" value="1"/>
</dbReference>
<proteinExistence type="predicted"/>
<dbReference type="Pfam" id="PF26639">
    <property type="entry name" value="Het-6_barrel"/>
    <property type="match status" value="1"/>
</dbReference>
<dbReference type="AlphaFoldDB" id="A0A7U2HYZ4"/>
<sequence length="668" mass="76538">MSPPRYNYQPLEDKEHIRVLELRPNKLRIEIHIVHVAVSSRCYQALSYVWGEPDQSYRAFVLDQHSSAISSIPLTKNLHNALCDLRNTKDMKNRTFWIDQISINQQDDHEKGLQVSMMSQVYSQAQRVVTYLGPEESPDQERKGLQLLERIYKNILDNAWNHIFTAGSVPACKSGLLDGRIGLKSIPLDVCVDSNKETPTERQLFELGWIWLVRVAYGEWTQRLWIVQEQILNPEIIILRGHQLIEWDAIATIPILFAIGFIPRVYLRIIKRIMSEDEFSRIDTEECLYSMWWERRARFMDQPPYGQTLVFNIRHYAGLLCGNPLDRVYAILAISSDTHDLALAPDYSRTFEELTKEVSVRTFNLASNLQVLGIASKWRRTGLTLPSWCFMFGGPSDLREIPSTTSFDEYEPHPISSMVRPARFVSEDSVLVVKGRIVDVVCVSQHRLASSSQASLLTQEVTKIGEPDQRLEVTNSADKGGTLVFSSSLCDLLPDDPSSEDLIHLFYIVFARLPWSLPIVDQMSPGETTAFHFLVCLQRLRSKNRGLDRLQHAISIVERYCSQLRGTWDKLFESSNEYKQARRRMSRYSLEKGRVLGRTRAGRLYNAMQGIEDGDVIMALQGADQLHVMRPCGDMFKLIGDIYVDGLMFGEAYVGQDPNEVDYEISIC</sequence>
<evidence type="ECO:0000259" key="1">
    <source>
        <dbReference type="Pfam" id="PF06985"/>
    </source>
</evidence>
<keyword evidence="3" id="KW-1185">Reference proteome</keyword>
<evidence type="ECO:0000313" key="2">
    <source>
        <dbReference type="EMBL" id="QRC93267.1"/>
    </source>
</evidence>
<dbReference type="OrthoDB" id="2157530at2759"/>
<reference evidence="3" key="1">
    <citation type="journal article" date="2021" name="BMC Genomics">
        <title>Chromosome-level genome assembly and manually-curated proteome of model necrotroph Parastagonospora nodorum Sn15 reveals a genome-wide trove of candidate effector homologs, and redundancy of virulence-related functions within an accessory chromosome.</title>
        <authorList>
            <person name="Bertazzoni S."/>
            <person name="Jones D.A.B."/>
            <person name="Phan H.T."/>
            <person name="Tan K.-C."/>
            <person name="Hane J.K."/>
        </authorList>
    </citation>
    <scope>NUCLEOTIDE SEQUENCE [LARGE SCALE GENOMIC DNA]</scope>
    <source>
        <strain evidence="3">SN15 / ATCC MYA-4574 / FGSC 10173)</strain>
    </source>
</reference>
<dbReference type="InterPro" id="IPR052895">
    <property type="entry name" value="HetReg/Transcr_Mod"/>
</dbReference>
<name>A0A7U2HYZ4_PHANO</name>
<dbReference type="PANTHER" id="PTHR24148:SF64">
    <property type="entry name" value="HETEROKARYON INCOMPATIBILITY DOMAIN-CONTAINING PROTEIN"/>
    <property type="match status" value="1"/>
</dbReference>
<feature type="domain" description="Heterokaryon incompatibility" evidence="1">
    <location>
        <begin position="43"/>
        <end position="229"/>
    </location>
</feature>
<organism evidence="2 3">
    <name type="scientific">Phaeosphaeria nodorum (strain SN15 / ATCC MYA-4574 / FGSC 10173)</name>
    <name type="common">Glume blotch fungus</name>
    <name type="synonym">Parastagonospora nodorum</name>
    <dbReference type="NCBI Taxonomy" id="321614"/>
    <lineage>
        <taxon>Eukaryota</taxon>
        <taxon>Fungi</taxon>
        <taxon>Dikarya</taxon>
        <taxon>Ascomycota</taxon>
        <taxon>Pezizomycotina</taxon>
        <taxon>Dothideomycetes</taxon>
        <taxon>Pleosporomycetidae</taxon>
        <taxon>Pleosporales</taxon>
        <taxon>Pleosporineae</taxon>
        <taxon>Phaeosphaeriaceae</taxon>
        <taxon>Parastagonospora</taxon>
    </lineage>
</organism>
<accession>A0A7U2HYZ4</accession>
<protein>
    <recommendedName>
        <fullName evidence="1">Heterokaryon incompatibility domain-containing protein</fullName>
    </recommendedName>
</protein>
<dbReference type="VEuPathDB" id="FungiDB:JI435_035150"/>
<dbReference type="Proteomes" id="UP000663193">
    <property type="component" value="Chromosome 3"/>
</dbReference>